<keyword evidence="4" id="KW-1185">Reference proteome</keyword>
<dbReference type="GeneID" id="77729476"/>
<dbReference type="PANTHER" id="PTHR34391">
    <property type="entry name" value="UPF0658 GOLGI APPARATUS MEMBRANE PROTEIN C1952.10C-RELATED"/>
    <property type="match status" value="1"/>
</dbReference>
<reference evidence="3" key="1">
    <citation type="journal article" date="2022" name="G3 (Bethesda)">
        <title>High quality genome of the basidiomycete yeast Dioszegia hungarica PDD-24b-2 isolated from cloud water.</title>
        <authorList>
            <person name="Jarrige D."/>
            <person name="Haridas S."/>
            <person name="Bleykasten-Grosshans C."/>
            <person name="Joly M."/>
            <person name="Nadalig T."/>
            <person name="Sancelme M."/>
            <person name="Vuilleumier S."/>
            <person name="Grigoriev I.V."/>
            <person name="Amato P."/>
            <person name="Bringel F."/>
        </authorList>
    </citation>
    <scope>NUCLEOTIDE SEQUENCE</scope>
    <source>
        <strain evidence="3">PDD-24b-2</strain>
    </source>
</reference>
<feature type="transmembrane region" description="Helical" evidence="2">
    <location>
        <begin position="62"/>
        <end position="78"/>
    </location>
</feature>
<keyword evidence="2" id="KW-1133">Transmembrane helix</keyword>
<dbReference type="RefSeq" id="XP_052943873.1">
    <property type="nucleotide sequence ID" value="XM_053090271.1"/>
</dbReference>
<protein>
    <submittedName>
        <fullName evidence="3">Uncharacterized protein</fullName>
    </submittedName>
</protein>
<feature type="transmembrane region" description="Helical" evidence="2">
    <location>
        <begin position="140"/>
        <end position="161"/>
    </location>
</feature>
<feature type="transmembrane region" description="Helical" evidence="2">
    <location>
        <begin position="256"/>
        <end position="273"/>
    </location>
</feature>
<accession>A0AA38LUN8</accession>
<evidence type="ECO:0000313" key="4">
    <source>
        <dbReference type="Proteomes" id="UP001164286"/>
    </source>
</evidence>
<dbReference type="EMBL" id="JAKWFO010000008">
    <property type="protein sequence ID" value="KAI9634096.1"/>
    <property type="molecule type" value="Genomic_DNA"/>
</dbReference>
<feature type="transmembrane region" description="Helical" evidence="2">
    <location>
        <begin position="193"/>
        <end position="212"/>
    </location>
</feature>
<comment type="caution">
    <text evidence="3">The sequence shown here is derived from an EMBL/GenBank/DDBJ whole genome shotgun (WGS) entry which is preliminary data.</text>
</comment>
<dbReference type="InterPro" id="IPR040410">
    <property type="entry name" value="UPF0658_Golgi"/>
</dbReference>
<name>A0AA38LUN8_9TREE</name>
<keyword evidence="2" id="KW-0812">Transmembrane</keyword>
<keyword evidence="2" id="KW-0472">Membrane</keyword>
<dbReference type="Proteomes" id="UP001164286">
    <property type="component" value="Unassembled WGS sequence"/>
</dbReference>
<sequence>MDPMAKHGERAKRALATGTEKAYMGIAAAEAIIVSAVAWAYFGLVQTNVPTVDPRTRTVPVYISNFIFAQLFSVAYVYDALRARNFIQLVLHAIFNLMILIYACLQISQTRTALSALQGSAQRCGNFARCFGEGSLFNTILGLFIVTPIVVGFATIAYAFLIRRLVQQFGWAEFRLVGASPEMKRIHREYQTLVSLLKLLFFFSLAFCLAVIPHPRRLSSPKNNTAEFVITIIAMPLTPIVILACGYAVRKENMPLMIACLSMMILGLAYFIYKLTSMFLPYATRLYINTRITMVLFASFAILILIVTFIYGCLCLSNFGKGLIEAHRNPENKTSLWSVGSSRRAKESSEEGRKAEHGRLVVDS</sequence>
<feature type="compositionally biased region" description="Basic and acidic residues" evidence="1">
    <location>
        <begin position="344"/>
        <end position="364"/>
    </location>
</feature>
<feature type="transmembrane region" description="Helical" evidence="2">
    <location>
        <begin position="21"/>
        <end position="42"/>
    </location>
</feature>
<evidence type="ECO:0000256" key="1">
    <source>
        <dbReference type="SAM" id="MobiDB-lite"/>
    </source>
</evidence>
<feature type="transmembrane region" description="Helical" evidence="2">
    <location>
        <begin position="228"/>
        <end position="249"/>
    </location>
</feature>
<dbReference type="GO" id="GO:0005794">
    <property type="term" value="C:Golgi apparatus"/>
    <property type="evidence" value="ECO:0007669"/>
    <property type="project" value="TreeGrafter"/>
</dbReference>
<feature type="region of interest" description="Disordered" evidence="1">
    <location>
        <begin position="337"/>
        <end position="364"/>
    </location>
</feature>
<feature type="transmembrane region" description="Helical" evidence="2">
    <location>
        <begin position="293"/>
        <end position="319"/>
    </location>
</feature>
<evidence type="ECO:0000313" key="3">
    <source>
        <dbReference type="EMBL" id="KAI9634096.1"/>
    </source>
</evidence>
<feature type="transmembrane region" description="Helical" evidence="2">
    <location>
        <begin position="90"/>
        <end position="108"/>
    </location>
</feature>
<evidence type="ECO:0000256" key="2">
    <source>
        <dbReference type="SAM" id="Phobius"/>
    </source>
</evidence>
<dbReference type="PANTHER" id="PTHR34391:SF1">
    <property type="entry name" value="UPF0658 GOLGI APPARATUS MEMBRANE PROTEIN C1952.10C-RELATED"/>
    <property type="match status" value="1"/>
</dbReference>
<organism evidence="3 4">
    <name type="scientific">Dioszegia hungarica</name>
    <dbReference type="NCBI Taxonomy" id="4972"/>
    <lineage>
        <taxon>Eukaryota</taxon>
        <taxon>Fungi</taxon>
        <taxon>Dikarya</taxon>
        <taxon>Basidiomycota</taxon>
        <taxon>Agaricomycotina</taxon>
        <taxon>Tremellomycetes</taxon>
        <taxon>Tremellales</taxon>
        <taxon>Bulleribasidiaceae</taxon>
        <taxon>Dioszegia</taxon>
    </lineage>
</organism>
<gene>
    <name evidence="3" type="ORF">MKK02DRAFT_38767</name>
</gene>
<proteinExistence type="predicted"/>
<dbReference type="AlphaFoldDB" id="A0AA38LUN8"/>